<feature type="binding site" evidence="9">
    <location>
        <begin position="196"/>
        <end position="200"/>
    </location>
    <ligand>
        <name>GTP</name>
        <dbReference type="ChEBI" id="CHEBI:37565"/>
    </ligand>
</feature>
<dbReference type="SMART" id="SM00963">
    <property type="entry name" value="SRP54_N"/>
    <property type="match status" value="1"/>
</dbReference>
<evidence type="ECO:0000256" key="3">
    <source>
        <dbReference type="ARBA" id="ARBA00022741"/>
    </source>
</evidence>
<protein>
    <recommendedName>
        <fullName evidence="9">Signal recognition particle receptor FtsY</fullName>
        <shortName evidence="9">SRP receptor</shortName>
        <ecNumber evidence="9">3.6.5.4</ecNumber>
    </recommendedName>
</protein>
<dbReference type="EMBL" id="JAHJDP010000085">
    <property type="protein sequence ID" value="MBU2692150.1"/>
    <property type="molecule type" value="Genomic_DNA"/>
</dbReference>
<dbReference type="Gene3D" id="3.40.50.300">
    <property type="entry name" value="P-loop containing nucleotide triphosphate hydrolases"/>
    <property type="match status" value="1"/>
</dbReference>
<dbReference type="PANTHER" id="PTHR43134:SF1">
    <property type="entry name" value="SIGNAL RECOGNITION PARTICLE RECEPTOR SUBUNIT ALPHA"/>
    <property type="match status" value="1"/>
</dbReference>
<comment type="catalytic activity">
    <reaction evidence="8 9">
        <text>GTP + H2O = GDP + phosphate + H(+)</text>
        <dbReference type="Rhea" id="RHEA:19669"/>
        <dbReference type="ChEBI" id="CHEBI:15377"/>
        <dbReference type="ChEBI" id="CHEBI:15378"/>
        <dbReference type="ChEBI" id="CHEBI:37565"/>
        <dbReference type="ChEBI" id="CHEBI:43474"/>
        <dbReference type="ChEBI" id="CHEBI:58189"/>
        <dbReference type="EC" id="3.6.5.4"/>
    </reaction>
</comment>
<comment type="caution">
    <text evidence="13">The sequence shown here is derived from an EMBL/GenBank/DDBJ whole genome shotgun (WGS) entry which is preliminary data.</text>
</comment>
<evidence type="ECO:0000256" key="2">
    <source>
        <dbReference type="ARBA" id="ARBA00022490"/>
    </source>
</evidence>
<dbReference type="NCBIfam" id="TIGR00064">
    <property type="entry name" value="ftsY"/>
    <property type="match status" value="1"/>
</dbReference>
<dbReference type="GO" id="GO:0005525">
    <property type="term" value="F:GTP binding"/>
    <property type="evidence" value="ECO:0007669"/>
    <property type="project" value="UniProtKB-UniRule"/>
</dbReference>
<evidence type="ECO:0000256" key="6">
    <source>
        <dbReference type="ARBA" id="ARBA00023136"/>
    </source>
</evidence>
<comment type="subcellular location">
    <subcellularLocation>
        <location evidence="9">Cell membrane</location>
        <topology evidence="9">Peripheral membrane protein</topology>
        <orientation evidence="9">Cytoplasmic side</orientation>
    </subcellularLocation>
    <subcellularLocation>
        <location evidence="9">Cytoplasm</location>
    </subcellularLocation>
</comment>
<evidence type="ECO:0000256" key="8">
    <source>
        <dbReference type="ARBA" id="ARBA00048027"/>
    </source>
</evidence>
<dbReference type="SMART" id="SM00962">
    <property type="entry name" value="SRP54"/>
    <property type="match status" value="1"/>
</dbReference>
<dbReference type="InterPro" id="IPR003593">
    <property type="entry name" value="AAA+_ATPase"/>
</dbReference>
<dbReference type="PANTHER" id="PTHR43134">
    <property type="entry name" value="SIGNAL RECOGNITION PARTICLE RECEPTOR SUBUNIT ALPHA"/>
    <property type="match status" value="1"/>
</dbReference>
<dbReference type="GO" id="GO:0005047">
    <property type="term" value="F:signal recognition particle binding"/>
    <property type="evidence" value="ECO:0007669"/>
    <property type="project" value="TreeGrafter"/>
</dbReference>
<proteinExistence type="inferred from homology"/>
<feature type="domain" description="Signal recognition particle SRP54 helical bundle" evidence="12">
    <location>
        <begin position="8"/>
        <end position="89"/>
    </location>
</feature>
<dbReference type="AlphaFoldDB" id="A0A948RW62"/>
<feature type="binding site" evidence="9">
    <location>
        <begin position="260"/>
        <end position="263"/>
    </location>
    <ligand>
        <name>GTP</name>
        <dbReference type="ChEBI" id="CHEBI:37565"/>
    </ligand>
</feature>
<evidence type="ECO:0000256" key="9">
    <source>
        <dbReference type="HAMAP-Rule" id="MF_00920"/>
    </source>
</evidence>
<dbReference type="InterPro" id="IPR036225">
    <property type="entry name" value="SRP/SRP_N"/>
</dbReference>
<keyword evidence="5 9" id="KW-0342">GTP-binding</keyword>
<evidence type="ECO:0000256" key="5">
    <source>
        <dbReference type="ARBA" id="ARBA00023134"/>
    </source>
</evidence>
<dbReference type="Pfam" id="PF00448">
    <property type="entry name" value="SRP54"/>
    <property type="match status" value="1"/>
</dbReference>
<evidence type="ECO:0000259" key="10">
    <source>
        <dbReference type="SMART" id="SM00382"/>
    </source>
</evidence>
<dbReference type="InterPro" id="IPR004390">
    <property type="entry name" value="SR_rcpt_FtsY"/>
</dbReference>
<dbReference type="Pfam" id="PF02881">
    <property type="entry name" value="SRP54_N"/>
    <property type="match status" value="1"/>
</dbReference>
<dbReference type="GO" id="GO:0005737">
    <property type="term" value="C:cytoplasm"/>
    <property type="evidence" value="ECO:0007669"/>
    <property type="project" value="UniProtKB-SubCell"/>
</dbReference>
<keyword evidence="1 9" id="KW-1003">Cell membrane</keyword>
<keyword evidence="3 9" id="KW-0547">Nucleotide-binding</keyword>
<gene>
    <name evidence="9 13" type="primary">ftsY</name>
    <name evidence="13" type="ORF">KJ970_14610</name>
</gene>
<feature type="domain" description="AAA+ ATPase" evidence="10">
    <location>
        <begin position="106"/>
        <end position="278"/>
    </location>
</feature>
<dbReference type="SUPFAM" id="SSF47364">
    <property type="entry name" value="Domain of the SRP/SRP receptor G-proteins"/>
    <property type="match status" value="1"/>
</dbReference>
<evidence type="ECO:0000313" key="14">
    <source>
        <dbReference type="Proteomes" id="UP000777784"/>
    </source>
</evidence>
<comment type="subunit">
    <text evidence="9">Part of the signal recognition particle protein translocation system, which is composed of SRP and FtsY.</text>
</comment>
<dbReference type="SUPFAM" id="SSF52540">
    <property type="entry name" value="P-loop containing nucleoside triphosphate hydrolases"/>
    <property type="match status" value="1"/>
</dbReference>
<keyword evidence="6 9" id="KW-0472">Membrane</keyword>
<keyword evidence="4 9" id="KW-0378">Hydrolase</keyword>
<evidence type="ECO:0000259" key="12">
    <source>
        <dbReference type="SMART" id="SM00963"/>
    </source>
</evidence>
<evidence type="ECO:0000256" key="4">
    <source>
        <dbReference type="ARBA" id="ARBA00022801"/>
    </source>
</evidence>
<dbReference type="FunFam" id="3.40.50.300:FF:000053">
    <property type="entry name" value="Signal recognition particle receptor FtsY"/>
    <property type="match status" value="1"/>
</dbReference>
<accession>A0A948RW62</accession>
<evidence type="ECO:0000259" key="11">
    <source>
        <dbReference type="SMART" id="SM00962"/>
    </source>
</evidence>
<evidence type="ECO:0000313" key="13">
    <source>
        <dbReference type="EMBL" id="MBU2692150.1"/>
    </source>
</evidence>
<dbReference type="SMART" id="SM00382">
    <property type="entry name" value="AAA"/>
    <property type="match status" value="1"/>
</dbReference>
<feature type="binding site" evidence="9">
    <location>
        <begin position="114"/>
        <end position="121"/>
    </location>
    <ligand>
        <name>GTP</name>
        <dbReference type="ChEBI" id="CHEBI:37565"/>
    </ligand>
</feature>
<keyword evidence="7 9" id="KW-0675">Receptor</keyword>
<keyword evidence="2 9" id="KW-0963">Cytoplasm</keyword>
<dbReference type="GO" id="GO:0003924">
    <property type="term" value="F:GTPase activity"/>
    <property type="evidence" value="ECO:0007669"/>
    <property type="project" value="UniProtKB-UniRule"/>
</dbReference>
<dbReference type="InterPro" id="IPR027417">
    <property type="entry name" value="P-loop_NTPase"/>
</dbReference>
<dbReference type="GO" id="GO:0006614">
    <property type="term" value="P:SRP-dependent cotranslational protein targeting to membrane"/>
    <property type="evidence" value="ECO:0007669"/>
    <property type="project" value="InterPro"/>
</dbReference>
<dbReference type="Gene3D" id="1.20.120.140">
    <property type="entry name" value="Signal recognition particle SRP54, nucleotide-binding domain"/>
    <property type="match status" value="1"/>
</dbReference>
<dbReference type="GO" id="GO:0005886">
    <property type="term" value="C:plasma membrane"/>
    <property type="evidence" value="ECO:0007669"/>
    <property type="project" value="UniProtKB-SubCell"/>
</dbReference>
<dbReference type="EC" id="3.6.5.4" evidence="9"/>
<sequence length="315" mass="33870">MKSLWKRMAGGMEKTRNRLANGIEDLIKRRPKLDDSFYEELEELLIVSDVGPQLSEELVQTVRERARQERVQDGEQLTALLGRVIIELLGGPSNGDSCIPKPNPESLHVISVIGVNGVGKTTTIGKLALRYQAEGHRPLIVASDTFRAAASEQLEVWGQRAGVEIVKSQSGADPGSVAFDGIQAARSRHATVVFVDTAGRLQTNANLMGELQKIHRVLDKAHPGAPHEVLLVLDAVVGQNGLSQAQSFRDAVGVTGLVLTKLDGSARGGSILPIRRKLGTPVQWIGIGEGINDLEPFEPEAFVEALLKPTGAAIP</sequence>
<dbReference type="HAMAP" id="MF_00920">
    <property type="entry name" value="FtsY"/>
    <property type="match status" value="1"/>
</dbReference>
<dbReference type="FunFam" id="1.20.120.140:FF:000002">
    <property type="entry name" value="Signal recognition particle receptor FtsY"/>
    <property type="match status" value="1"/>
</dbReference>
<dbReference type="InterPro" id="IPR000897">
    <property type="entry name" value="SRP54_GTPase_dom"/>
</dbReference>
<evidence type="ECO:0000256" key="1">
    <source>
        <dbReference type="ARBA" id="ARBA00022475"/>
    </source>
</evidence>
<dbReference type="CDD" id="cd17874">
    <property type="entry name" value="FtsY"/>
    <property type="match status" value="1"/>
</dbReference>
<evidence type="ECO:0000256" key="7">
    <source>
        <dbReference type="ARBA" id="ARBA00023170"/>
    </source>
</evidence>
<dbReference type="InterPro" id="IPR042101">
    <property type="entry name" value="SRP54_N_sf"/>
</dbReference>
<organism evidence="13 14">
    <name type="scientific">Eiseniibacteriota bacterium</name>
    <dbReference type="NCBI Taxonomy" id="2212470"/>
    <lineage>
        <taxon>Bacteria</taxon>
        <taxon>Candidatus Eiseniibacteriota</taxon>
    </lineage>
</organism>
<comment type="function">
    <text evidence="9">Involved in targeting and insertion of nascent membrane proteins into the cytoplasmic membrane. Acts as a receptor for the complex formed by the signal recognition particle (SRP) and the ribosome-nascent chain (RNC).</text>
</comment>
<comment type="similarity">
    <text evidence="9">Belongs to the GTP-binding SRP family. FtsY subfamily.</text>
</comment>
<dbReference type="Proteomes" id="UP000777784">
    <property type="component" value="Unassembled WGS sequence"/>
</dbReference>
<dbReference type="InterPro" id="IPR013822">
    <property type="entry name" value="Signal_recog_particl_SRP54_hlx"/>
</dbReference>
<name>A0A948RW62_UNCEI</name>
<reference evidence="13" key="1">
    <citation type="submission" date="2021-05" db="EMBL/GenBank/DDBJ databases">
        <title>Energy efficiency and biological interactions define the core microbiome of deep oligotrophic groundwater.</title>
        <authorList>
            <person name="Mehrshad M."/>
            <person name="Lopez-Fernandez M."/>
            <person name="Bell E."/>
            <person name="Bernier-Latmani R."/>
            <person name="Bertilsson S."/>
            <person name="Dopson M."/>
        </authorList>
    </citation>
    <scope>NUCLEOTIDE SEQUENCE</scope>
    <source>
        <strain evidence="13">Modern_marine.mb.64</strain>
    </source>
</reference>
<feature type="domain" description="SRP54-type proteins GTP-binding" evidence="11">
    <location>
        <begin position="107"/>
        <end position="308"/>
    </location>
</feature>